<evidence type="ECO:0000256" key="1">
    <source>
        <dbReference type="ARBA" id="ARBA00006484"/>
    </source>
</evidence>
<dbReference type="GO" id="GO:0016616">
    <property type="term" value="F:oxidoreductase activity, acting on the CH-OH group of donors, NAD or NADP as acceptor"/>
    <property type="evidence" value="ECO:0007669"/>
    <property type="project" value="TreeGrafter"/>
</dbReference>
<name>A0A1H0HN52_9RHOB</name>
<dbReference type="FunFam" id="3.40.50.720:FF:000084">
    <property type="entry name" value="Short-chain dehydrogenase reductase"/>
    <property type="match status" value="1"/>
</dbReference>
<dbReference type="InterPro" id="IPR036291">
    <property type="entry name" value="NAD(P)-bd_dom_sf"/>
</dbReference>
<reference evidence="2 3" key="1">
    <citation type="submission" date="2016-11" db="EMBL/GenBank/DDBJ databases">
        <authorList>
            <person name="Varghese N."/>
            <person name="Submissions S."/>
        </authorList>
    </citation>
    <scope>NUCLEOTIDE SEQUENCE [LARGE SCALE GENOMIC DNA]</scope>
    <source>
        <strain evidence="2 3">DSM 29620</strain>
    </source>
</reference>
<sequence length="236" mass="24454">MQKVAIITGGTGTIGAAIADRFQRDGQTVVIADVDERPVPDGQVFVRCDATDPADVTSLFEAAQALGTITTVVVAHGIGLETIPGSADPDVVSRIIDINLKGTALVCDSASGYLGDGASILLVSSMSAFMGRLGFAFAYQASKAGIESLTRVYAVTYGPNGIRVNCIAPGSMVQPMKGGEEVRERLGGNEKARQALPLRRLVTEGEIAEAAAFLCSDRAPTITGVVLPVDSGMRAI</sequence>
<dbReference type="Proteomes" id="UP000324252">
    <property type="component" value="Unassembled WGS sequence"/>
</dbReference>
<evidence type="ECO:0000313" key="3">
    <source>
        <dbReference type="Proteomes" id="UP000324252"/>
    </source>
</evidence>
<dbReference type="InterPro" id="IPR002347">
    <property type="entry name" value="SDR_fam"/>
</dbReference>
<dbReference type="RefSeq" id="WP_188129204.1">
    <property type="nucleotide sequence ID" value="NZ_FNIO01000004.1"/>
</dbReference>
<dbReference type="PANTHER" id="PTHR42760">
    <property type="entry name" value="SHORT-CHAIN DEHYDROGENASES/REDUCTASES FAMILY MEMBER"/>
    <property type="match status" value="1"/>
</dbReference>
<proteinExistence type="inferred from homology"/>
<accession>A0A1H0HN52</accession>
<dbReference type="PRINTS" id="PR00081">
    <property type="entry name" value="GDHRDH"/>
</dbReference>
<protein>
    <submittedName>
        <fullName evidence="2">NAD(P)-dependent dehydrogenase, short-chain alcohol dehydrogenase family</fullName>
    </submittedName>
</protein>
<dbReference type="EMBL" id="FQZZ01000004">
    <property type="protein sequence ID" value="SHK33674.1"/>
    <property type="molecule type" value="Genomic_DNA"/>
</dbReference>
<organism evidence="2 3">
    <name type="scientific">Lutimaribacter pacificus</name>
    <dbReference type="NCBI Taxonomy" id="391948"/>
    <lineage>
        <taxon>Bacteria</taxon>
        <taxon>Pseudomonadati</taxon>
        <taxon>Pseudomonadota</taxon>
        <taxon>Alphaproteobacteria</taxon>
        <taxon>Rhodobacterales</taxon>
        <taxon>Roseobacteraceae</taxon>
        <taxon>Lutimaribacter</taxon>
    </lineage>
</organism>
<dbReference type="Gene3D" id="3.40.50.720">
    <property type="entry name" value="NAD(P)-binding Rossmann-like Domain"/>
    <property type="match status" value="1"/>
</dbReference>
<gene>
    <name evidence="2" type="ORF">SAMN05444142_104361</name>
</gene>
<dbReference type="SUPFAM" id="SSF51735">
    <property type="entry name" value="NAD(P)-binding Rossmann-fold domains"/>
    <property type="match status" value="1"/>
</dbReference>
<evidence type="ECO:0000313" key="2">
    <source>
        <dbReference type="EMBL" id="SHK33674.1"/>
    </source>
</evidence>
<comment type="similarity">
    <text evidence="1">Belongs to the short-chain dehydrogenases/reductases (SDR) family.</text>
</comment>
<dbReference type="Pfam" id="PF13561">
    <property type="entry name" value="adh_short_C2"/>
    <property type="match status" value="1"/>
</dbReference>
<keyword evidence="3" id="KW-1185">Reference proteome</keyword>
<dbReference type="CDD" id="cd05233">
    <property type="entry name" value="SDR_c"/>
    <property type="match status" value="1"/>
</dbReference>
<dbReference type="AlphaFoldDB" id="A0A1H0HN52"/>